<evidence type="ECO:0000313" key="1">
    <source>
        <dbReference type="EMBL" id="QOY90912.1"/>
    </source>
</evidence>
<evidence type="ECO:0000313" key="2">
    <source>
        <dbReference type="Proteomes" id="UP000593892"/>
    </source>
</evidence>
<dbReference type="KEGG" id="pfer:IRI77_13485"/>
<organism evidence="1 2">
    <name type="scientific">Paludibaculum fermentans</name>
    <dbReference type="NCBI Taxonomy" id="1473598"/>
    <lineage>
        <taxon>Bacteria</taxon>
        <taxon>Pseudomonadati</taxon>
        <taxon>Acidobacteriota</taxon>
        <taxon>Terriglobia</taxon>
        <taxon>Bryobacterales</taxon>
        <taxon>Bryobacteraceae</taxon>
        <taxon>Paludibaculum</taxon>
    </lineage>
</organism>
<reference evidence="1 2" key="1">
    <citation type="submission" date="2020-10" db="EMBL/GenBank/DDBJ databases">
        <title>Complete genome sequence of Paludibaculum fermentans P105T, a facultatively anaerobic acidobacterium capable of dissimilatory Fe(III) reduction.</title>
        <authorList>
            <person name="Dedysh S.N."/>
            <person name="Beletsky A.V."/>
            <person name="Kulichevskaya I.S."/>
            <person name="Mardanov A.V."/>
            <person name="Ravin N.V."/>
        </authorList>
    </citation>
    <scope>NUCLEOTIDE SEQUENCE [LARGE SCALE GENOMIC DNA]</scope>
    <source>
        <strain evidence="1 2">P105</strain>
    </source>
</reference>
<dbReference type="EMBL" id="CP063849">
    <property type="protein sequence ID" value="QOY90912.1"/>
    <property type="molecule type" value="Genomic_DNA"/>
</dbReference>
<accession>A0A7S7NW71</accession>
<protein>
    <submittedName>
        <fullName evidence="1">Uncharacterized protein</fullName>
    </submittedName>
</protein>
<name>A0A7S7NW71_PALFE</name>
<dbReference type="Proteomes" id="UP000593892">
    <property type="component" value="Chromosome"/>
</dbReference>
<gene>
    <name evidence="1" type="ORF">IRI77_13485</name>
</gene>
<sequence length="236" mass="26446">MRAFPLAAAWLISAAAITAQPVPDRHAAARFLGRPVTITEPALDADGFFPKGPASLCLEGPPRRQCYKAEEEFGRFPRAEIVEISRGTSALLFSVASGGVSGWRVHFALLRPGPDETLEDLFLSDTTVSNQSEHKFIRQPGISASPIFVTADYVLGMDEGHYGEHRYIISAYLWRRSLEHNGSFYTLADRFMTVRKYESIDQPDVIERERREILARLRRVVGARSPRPKPRPPVAR</sequence>
<proteinExistence type="predicted"/>
<dbReference type="AlphaFoldDB" id="A0A7S7NW71"/>
<dbReference type="RefSeq" id="WP_194452569.1">
    <property type="nucleotide sequence ID" value="NZ_CP063849.1"/>
</dbReference>
<keyword evidence="2" id="KW-1185">Reference proteome</keyword>